<keyword evidence="1" id="KW-0540">Nuclease</keyword>
<dbReference type="GO" id="GO:0004519">
    <property type="term" value="F:endonuclease activity"/>
    <property type="evidence" value="ECO:0007669"/>
    <property type="project" value="UniProtKB-KW"/>
</dbReference>
<name>A0A147BPX8_IXORI</name>
<accession>A0A147BPX8</accession>
<organism evidence="1">
    <name type="scientific">Ixodes ricinus</name>
    <name type="common">Common tick</name>
    <name type="synonym">Acarus ricinus</name>
    <dbReference type="NCBI Taxonomy" id="34613"/>
    <lineage>
        <taxon>Eukaryota</taxon>
        <taxon>Metazoa</taxon>
        <taxon>Ecdysozoa</taxon>
        <taxon>Arthropoda</taxon>
        <taxon>Chelicerata</taxon>
        <taxon>Arachnida</taxon>
        <taxon>Acari</taxon>
        <taxon>Parasitiformes</taxon>
        <taxon>Ixodida</taxon>
        <taxon>Ixodoidea</taxon>
        <taxon>Ixodidae</taxon>
        <taxon>Ixodinae</taxon>
        <taxon>Ixodes</taxon>
    </lineage>
</organism>
<proteinExistence type="predicted"/>
<dbReference type="EMBL" id="GEGO01002573">
    <property type="protein sequence ID" value="JAR92831.1"/>
    <property type="molecule type" value="Transcribed_RNA"/>
</dbReference>
<feature type="non-terminal residue" evidence="1">
    <location>
        <position position="1"/>
    </location>
</feature>
<reference evidence="1" key="1">
    <citation type="journal article" date="2018" name="PLoS Negl. Trop. Dis.">
        <title>Sialome diversity of ticks revealed by RNAseq of single tick salivary glands.</title>
        <authorList>
            <person name="Perner J."/>
            <person name="Kropackova S."/>
            <person name="Kopacek P."/>
            <person name="Ribeiro J.M."/>
        </authorList>
    </citation>
    <scope>NUCLEOTIDE SEQUENCE</scope>
    <source>
        <strain evidence="1">Siblings of single egg batch collected in Ceske Budejovice</strain>
        <tissue evidence="1">Salivary glands</tissue>
    </source>
</reference>
<sequence length="107" mass="12181">HITLTTARARHLLGFIVRITRGMSPAAFRHLYTALVLLILEYCSTVWHPHQSSLQSSLEAVQRRAAYIYVRRTDPAAELTYRGTTQAALYQTSGWCSLLHRRQLASI</sequence>
<keyword evidence="1" id="KW-0378">Hydrolase</keyword>
<dbReference type="AlphaFoldDB" id="A0A147BPX8"/>
<keyword evidence="1" id="KW-0255">Endonuclease</keyword>
<evidence type="ECO:0000313" key="1">
    <source>
        <dbReference type="EMBL" id="JAR92831.1"/>
    </source>
</evidence>
<protein>
    <submittedName>
        <fullName evidence="1">Putative endonuclease/reverse transcript</fullName>
    </submittedName>
</protein>
<feature type="non-terminal residue" evidence="1">
    <location>
        <position position="107"/>
    </location>
</feature>